<evidence type="ECO:0000256" key="2">
    <source>
        <dbReference type="ARBA" id="ARBA00022771"/>
    </source>
</evidence>
<dbReference type="SUPFAM" id="SSF57850">
    <property type="entry name" value="RING/U-box"/>
    <property type="match status" value="1"/>
</dbReference>
<reference evidence="6" key="1">
    <citation type="submission" date="2019-09" db="EMBL/GenBank/DDBJ databases">
        <title>Draft genome information of white flower Hibiscus syriacus.</title>
        <authorList>
            <person name="Kim Y.-M."/>
        </authorList>
    </citation>
    <scope>NUCLEOTIDE SEQUENCE [LARGE SCALE GENOMIC DNA]</scope>
    <source>
        <strain evidence="6">YM2019G1</strain>
    </source>
</reference>
<dbReference type="InterPro" id="IPR011016">
    <property type="entry name" value="Znf_RING-CH"/>
</dbReference>
<dbReference type="InterPro" id="IPR013083">
    <property type="entry name" value="Znf_RING/FYVE/PHD"/>
</dbReference>
<sequence>MSLSPRRLDADFDRRISWESGPENGPWITLTIRALPTVNITENRVANTMHCAVCRDEFEVGGEAIKLPCKHLYHQDCIVSWMNIKTTCPICRFKIDGDSNNTASDETYETSEMNHRDIGVEDLAYGLTCLLSSRPLRVFSHWTRRYLDPFDSVISHHNFTQEGRICYQSLITCMFAVYITVIAK</sequence>
<dbReference type="SMART" id="SM00184">
    <property type="entry name" value="RING"/>
    <property type="match status" value="1"/>
</dbReference>
<dbReference type="InterPro" id="IPR001841">
    <property type="entry name" value="Znf_RING"/>
</dbReference>
<dbReference type="GO" id="GO:0061630">
    <property type="term" value="F:ubiquitin protein ligase activity"/>
    <property type="evidence" value="ECO:0007669"/>
    <property type="project" value="TreeGrafter"/>
</dbReference>
<dbReference type="Proteomes" id="UP000436088">
    <property type="component" value="Unassembled WGS sequence"/>
</dbReference>
<keyword evidence="2 4" id="KW-0863">Zinc-finger</keyword>
<dbReference type="PANTHER" id="PTHR45931">
    <property type="entry name" value="SI:CH211-59O9.10"/>
    <property type="match status" value="1"/>
</dbReference>
<protein>
    <recommendedName>
        <fullName evidence="5">RING-type domain-containing protein</fullName>
    </recommendedName>
</protein>
<evidence type="ECO:0000256" key="1">
    <source>
        <dbReference type="ARBA" id="ARBA00022723"/>
    </source>
</evidence>
<organism evidence="6 7">
    <name type="scientific">Hibiscus syriacus</name>
    <name type="common">Rose of Sharon</name>
    <dbReference type="NCBI Taxonomy" id="106335"/>
    <lineage>
        <taxon>Eukaryota</taxon>
        <taxon>Viridiplantae</taxon>
        <taxon>Streptophyta</taxon>
        <taxon>Embryophyta</taxon>
        <taxon>Tracheophyta</taxon>
        <taxon>Spermatophyta</taxon>
        <taxon>Magnoliopsida</taxon>
        <taxon>eudicotyledons</taxon>
        <taxon>Gunneridae</taxon>
        <taxon>Pentapetalae</taxon>
        <taxon>rosids</taxon>
        <taxon>malvids</taxon>
        <taxon>Malvales</taxon>
        <taxon>Malvaceae</taxon>
        <taxon>Malvoideae</taxon>
        <taxon>Hibiscus</taxon>
    </lineage>
</organism>
<dbReference type="AlphaFoldDB" id="A0A6A2ZM14"/>
<dbReference type="Pfam" id="PF13639">
    <property type="entry name" value="zf-RING_2"/>
    <property type="match status" value="1"/>
</dbReference>
<dbReference type="PANTHER" id="PTHR45931:SF3">
    <property type="entry name" value="RING ZINC FINGER-CONTAINING PROTEIN"/>
    <property type="match status" value="1"/>
</dbReference>
<dbReference type="GO" id="GO:0006511">
    <property type="term" value="P:ubiquitin-dependent protein catabolic process"/>
    <property type="evidence" value="ECO:0007669"/>
    <property type="project" value="TreeGrafter"/>
</dbReference>
<keyword evidence="1" id="KW-0479">Metal-binding</keyword>
<evidence type="ECO:0000256" key="4">
    <source>
        <dbReference type="PROSITE-ProRule" id="PRU00175"/>
    </source>
</evidence>
<keyword evidence="3" id="KW-0862">Zinc</keyword>
<dbReference type="EMBL" id="VEPZ02001131">
    <property type="protein sequence ID" value="KAE8692616.1"/>
    <property type="molecule type" value="Genomic_DNA"/>
</dbReference>
<evidence type="ECO:0000259" key="5">
    <source>
        <dbReference type="PROSITE" id="PS50089"/>
    </source>
</evidence>
<dbReference type="InterPro" id="IPR051834">
    <property type="entry name" value="RING_finger_E3_ligase"/>
</dbReference>
<evidence type="ECO:0000313" key="7">
    <source>
        <dbReference type="Proteomes" id="UP000436088"/>
    </source>
</evidence>
<keyword evidence="7" id="KW-1185">Reference proteome</keyword>
<name>A0A6A2ZM14_HIBSY</name>
<dbReference type="GO" id="GO:0005634">
    <property type="term" value="C:nucleus"/>
    <property type="evidence" value="ECO:0007669"/>
    <property type="project" value="TreeGrafter"/>
</dbReference>
<gene>
    <name evidence="6" type="ORF">F3Y22_tig00110831pilonHSYRG00184</name>
</gene>
<proteinExistence type="predicted"/>
<dbReference type="PROSITE" id="PS50089">
    <property type="entry name" value="ZF_RING_2"/>
    <property type="match status" value="1"/>
</dbReference>
<comment type="caution">
    <text evidence="6">The sequence shown here is derived from an EMBL/GenBank/DDBJ whole genome shotgun (WGS) entry which is preliminary data.</text>
</comment>
<evidence type="ECO:0000256" key="3">
    <source>
        <dbReference type="ARBA" id="ARBA00022833"/>
    </source>
</evidence>
<dbReference type="GO" id="GO:0008270">
    <property type="term" value="F:zinc ion binding"/>
    <property type="evidence" value="ECO:0007669"/>
    <property type="project" value="UniProtKB-KW"/>
</dbReference>
<dbReference type="Gene3D" id="3.30.40.10">
    <property type="entry name" value="Zinc/RING finger domain, C3HC4 (zinc finger)"/>
    <property type="match status" value="1"/>
</dbReference>
<evidence type="ECO:0000313" key="6">
    <source>
        <dbReference type="EMBL" id="KAE8692616.1"/>
    </source>
</evidence>
<dbReference type="SMART" id="SM00744">
    <property type="entry name" value="RINGv"/>
    <property type="match status" value="1"/>
</dbReference>
<feature type="domain" description="RING-type" evidence="5">
    <location>
        <begin position="51"/>
        <end position="92"/>
    </location>
</feature>
<accession>A0A6A2ZM14</accession>